<evidence type="ECO:0000256" key="4">
    <source>
        <dbReference type="ARBA" id="ARBA00022692"/>
    </source>
</evidence>
<feature type="transmembrane region" description="Helical" evidence="9">
    <location>
        <begin position="112"/>
        <end position="129"/>
    </location>
</feature>
<dbReference type="EMBL" id="WUBL01000166">
    <property type="protein sequence ID" value="KAF2964099.1"/>
    <property type="molecule type" value="Genomic_DNA"/>
</dbReference>
<evidence type="ECO:0000256" key="7">
    <source>
        <dbReference type="ARBA" id="ARBA00023136"/>
    </source>
</evidence>
<sequence>MAGSEPGADAARETYSLQASGSGDPALPQSRQDVAAVENGAGDDRPRPSRLFRVKSAGESNRRGIHPLQMLKIIWTSSSTISQAVNVLWPFVPAALALYYTQTGPHTLRFSLAYIAMVPCANLVGFAGAELARKMPHMLGVLAETTIGSIVEIVLFLVLLLATDNANKYYIIRAAILGSILATMLLCLGLCFFASGLRRETSTFDSALSEVGTGLLLMAGLGLAIPTIFSNGISIEDFGITQADLDDRTRQLSRVISVLLLIAYIVFVWFQMRTHHGIYDAIFEHDEKRDLDKHKDKAKAKLTLTECIVSLVASVALVTLIALALVNEIEPVVLESGISDPFMGLILVPLVEKAAEHLTALDEAWDNQINFALSHCIGSTIQTAMLNAPLVVIVAWGRGLPLDLSFEIFEIAILILAIITVGNYLRDQKSDYLEGFLCVITYIAIAVAAFYFPTSPEAHSRVEGGEHAERSLFM</sequence>
<dbReference type="InterPro" id="IPR044880">
    <property type="entry name" value="NCX_ion-bd_dom_sf"/>
</dbReference>
<dbReference type="InterPro" id="IPR004713">
    <property type="entry name" value="CaH_exchang"/>
</dbReference>
<organism evidence="11 12">
    <name type="scientific">Xylaria multiplex</name>
    <dbReference type="NCBI Taxonomy" id="323545"/>
    <lineage>
        <taxon>Eukaryota</taxon>
        <taxon>Fungi</taxon>
        <taxon>Dikarya</taxon>
        <taxon>Ascomycota</taxon>
        <taxon>Pezizomycotina</taxon>
        <taxon>Sordariomycetes</taxon>
        <taxon>Xylariomycetidae</taxon>
        <taxon>Xylariales</taxon>
        <taxon>Xylariaceae</taxon>
        <taxon>Xylaria</taxon>
    </lineage>
</organism>
<dbReference type="Pfam" id="PF01699">
    <property type="entry name" value="Na_Ca_ex"/>
    <property type="match status" value="2"/>
</dbReference>
<protein>
    <recommendedName>
        <fullName evidence="10">Sodium/calcium exchanger membrane region domain-containing protein</fullName>
    </recommendedName>
</protein>
<dbReference type="OrthoDB" id="1699231at2759"/>
<evidence type="ECO:0000256" key="9">
    <source>
        <dbReference type="SAM" id="Phobius"/>
    </source>
</evidence>
<keyword evidence="3" id="KW-0813">Transport</keyword>
<dbReference type="PANTHER" id="PTHR31503">
    <property type="entry name" value="VACUOLAR CALCIUM ION TRANSPORTER"/>
    <property type="match status" value="1"/>
</dbReference>
<feature type="transmembrane region" description="Helical" evidence="9">
    <location>
        <begin position="302"/>
        <end position="326"/>
    </location>
</feature>
<comment type="caution">
    <text evidence="11">The sequence shown here is derived from an EMBL/GenBank/DDBJ whole genome shotgun (WGS) entry which is preliminary data.</text>
</comment>
<dbReference type="InterPro" id="IPR004837">
    <property type="entry name" value="NaCa_Exmemb"/>
</dbReference>
<feature type="region of interest" description="Disordered" evidence="8">
    <location>
        <begin position="1"/>
        <end position="49"/>
    </location>
</feature>
<comment type="similarity">
    <text evidence="2">Belongs to the Ca(2+):cation antiporter (CaCA) (TC 2.A.19) family.</text>
</comment>
<feature type="transmembrane region" description="Helical" evidence="9">
    <location>
        <begin position="408"/>
        <end position="425"/>
    </location>
</feature>
<proteinExistence type="inferred from homology"/>
<feature type="transmembrane region" description="Helical" evidence="9">
    <location>
        <begin position="141"/>
        <end position="163"/>
    </location>
</feature>
<evidence type="ECO:0000256" key="8">
    <source>
        <dbReference type="SAM" id="MobiDB-lite"/>
    </source>
</evidence>
<dbReference type="GO" id="GO:0012505">
    <property type="term" value="C:endomembrane system"/>
    <property type="evidence" value="ECO:0007669"/>
    <property type="project" value="UniProtKB-SubCell"/>
</dbReference>
<keyword evidence="12" id="KW-1185">Reference proteome</keyword>
<evidence type="ECO:0000313" key="12">
    <source>
        <dbReference type="Proteomes" id="UP000481858"/>
    </source>
</evidence>
<dbReference type="GO" id="GO:0000329">
    <property type="term" value="C:fungal-type vacuole membrane"/>
    <property type="evidence" value="ECO:0007669"/>
    <property type="project" value="TreeGrafter"/>
</dbReference>
<feature type="transmembrane region" description="Helical" evidence="9">
    <location>
        <begin position="432"/>
        <end position="452"/>
    </location>
</feature>
<feature type="transmembrane region" description="Helical" evidence="9">
    <location>
        <begin position="73"/>
        <end position="100"/>
    </location>
</feature>
<dbReference type="Gene3D" id="1.20.1420.30">
    <property type="entry name" value="NCX, central ion-binding region"/>
    <property type="match status" value="2"/>
</dbReference>
<dbReference type="Proteomes" id="UP000481858">
    <property type="component" value="Unassembled WGS sequence"/>
</dbReference>
<feature type="transmembrane region" description="Helical" evidence="9">
    <location>
        <begin position="207"/>
        <end position="229"/>
    </location>
</feature>
<evidence type="ECO:0000256" key="5">
    <source>
        <dbReference type="ARBA" id="ARBA00022989"/>
    </source>
</evidence>
<feature type="transmembrane region" description="Helical" evidence="9">
    <location>
        <begin position="169"/>
        <end position="195"/>
    </location>
</feature>
<evidence type="ECO:0000256" key="3">
    <source>
        <dbReference type="ARBA" id="ARBA00022448"/>
    </source>
</evidence>
<keyword evidence="4 9" id="KW-0812">Transmembrane</keyword>
<gene>
    <name evidence="11" type="ORF">GQX73_g9481</name>
</gene>
<dbReference type="PANTHER" id="PTHR31503:SF14">
    <property type="entry name" value="VACUOLAR CALCIUM ION TRANSPORTER"/>
    <property type="match status" value="1"/>
</dbReference>
<dbReference type="GO" id="GO:0006874">
    <property type="term" value="P:intracellular calcium ion homeostasis"/>
    <property type="evidence" value="ECO:0007669"/>
    <property type="project" value="TreeGrafter"/>
</dbReference>
<evidence type="ECO:0000259" key="10">
    <source>
        <dbReference type="Pfam" id="PF01699"/>
    </source>
</evidence>
<dbReference type="InParanoid" id="A0A7C8IUF6"/>
<evidence type="ECO:0000313" key="11">
    <source>
        <dbReference type="EMBL" id="KAF2964099.1"/>
    </source>
</evidence>
<feature type="domain" description="Sodium/calcium exchanger membrane region" evidence="10">
    <location>
        <begin position="309"/>
        <end position="450"/>
    </location>
</feature>
<keyword evidence="6" id="KW-0406">Ion transport</keyword>
<comment type="subcellular location">
    <subcellularLocation>
        <location evidence="1">Endomembrane system</location>
        <topology evidence="1">Multi-pass membrane protein</topology>
    </subcellularLocation>
</comment>
<evidence type="ECO:0000256" key="1">
    <source>
        <dbReference type="ARBA" id="ARBA00004127"/>
    </source>
</evidence>
<feature type="transmembrane region" description="Helical" evidence="9">
    <location>
        <begin position="252"/>
        <end position="270"/>
    </location>
</feature>
<dbReference type="AlphaFoldDB" id="A0A7C8IUF6"/>
<feature type="transmembrane region" description="Helical" evidence="9">
    <location>
        <begin position="372"/>
        <end position="396"/>
    </location>
</feature>
<name>A0A7C8IUF6_9PEZI</name>
<evidence type="ECO:0000256" key="2">
    <source>
        <dbReference type="ARBA" id="ARBA00008170"/>
    </source>
</evidence>
<keyword evidence="7 9" id="KW-0472">Membrane</keyword>
<dbReference type="GO" id="GO:0015369">
    <property type="term" value="F:calcium:proton antiporter activity"/>
    <property type="evidence" value="ECO:0007669"/>
    <property type="project" value="TreeGrafter"/>
</dbReference>
<reference evidence="11 12" key="1">
    <citation type="submission" date="2019-12" db="EMBL/GenBank/DDBJ databases">
        <title>Draft genome sequence of the ascomycete Xylaria multiplex DSM 110363.</title>
        <authorList>
            <person name="Buettner E."/>
            <person name="Kellner H."/>
        </authorList>
    </citation>
    <scope>NUCLEOTIDE SEQUENCE [LARGE SCALE GENOMIC DNA]</scope>
    <source>
        <strain evidence="11 12">DSM 110363</strain>
    </source>
</reference>
<evidence type="ECO:0000256" key="6">
    <source>
        <dbReference type="ARBA" id="ARBA00023065"/>
    </source>
</evidence>
<keyword evidence="5 9" id="KW-1133">Transmembrane helix</keyword>
<accession>A0A7C8IUF6</accession>
<feature type="domain" description="Sodium/calcium exchanger membrane region" evidence="10">
    <location>
        <begin position="109"/>
        <end position="272"/>
    </location>
</feature>